<dbReference type="GO" id="GO:0046872">
    <property type="term" value="F:metal ion binding"/>
    <property type="evidence" value="ECO:0007669"/>
    <property type="project" value="UniProtKB-KW"/>
</dbReference>
<evidence type="ECO:0000313" key="4">
    <source>
        <dbReference type="EMBL" id="TDQ79119.1"/>
    </source>
</evidence>
<keyword evidence="2" id="KW-0479">Metal-binding</keyword>
<keyword evidence="2" id="KW-0862">Zinc</keyword>
<dbReference type="Proteomes" id="UP000295292">
    <property type="component" value="Unassembled WGS sequence"/>
</dbReference>
<dbReference type="Pfam" id="PF08450">
    <property type="entry name" value="SGL"/>
    <property type="match status" value="1"/>
</dbReference>
<comment type="cofactor">
    <cofactor evidence="2">
        <name>Zn(2+)</name>
        <dbReference type="ChEBI" id="CHEBI:29105"/>
    </cofactor>
    <text evidence="2">Binds 1 divalent metal cation per subunit.</text>
</comment>
<dbReference type="InterPro" id="IPR013658">
    <property type="entry name" value="SGL"/>
</dbReference>
<feature type="domain" description="SMP-30/Gluconolactonase/LRE-like region" evidence="3">
    <location>
        <begin position="44"/>
        <end position="283"/>
    </location>
</feature>
<feature type="binding site" evidence="2">
    <location>
        <position position="46"/>
    </location>
    <ligand>
        <name>a divalent metal cation</name>
        <dbReference type="ChEBI" id="CHEBI:60240"/>
    </ligand>
</feature>
<feature type="binding site" evidence="2">
    <location>
        <position position="176"/>
    </location>
    <ligand>
        <name>a divalent metal cation</name>
        <dbReference type="ChEBI" id="CHEBI:60240"/>
    </ligand>
</feature>
<accession>A0A4V3DE03</accession>
<name>A0A4V3DE03_9SPHI</name>
<dbReference type="InterPro" id="IPR011042">
    <property type="entry name" value="6-blade_b-propeller_TolB-like"/>
</dbReference>
<feature type="active site" description="Proton donor/acceptor" evidence="1">
    <location>
        <position position="225"/>
    </location>
</feature>
<dbReference type="EMBL" id="SNYV01000011">
    <property type="protein sequence ID" value="TDQ79119.1"/>
    <property type="molecule type" value="Genomic_DNA"/>
</dbReference>
<dbReference type="PANTHER" id="PTHR47572">
    <property type="entry name" value="LIPOPROTEIN-RELATED"/>
    <property type="match status" value="1"/>
</dbReference>
<dbReference type="InterPro" id="IPR005511">
    <property type="entry name" value="SMP-30"/>
</dbReference>
<dbReference type="InterPro" id="IPR051262">
    <property type="entry name" value="SMP-30/CGR1_Lactonase"/>
</dbReference>
<dbReference type="OrthoDB" id="241638at2"/>
<feature type="binding site" evidence="2">
    <location>
        <position position="130"/>
    </location>
    <ligand>
        <name>substrate</name>
    </ligand>
</feature>
<dbReference type="SUPFAM" id="SSF63829">
    <property type="entry name" value="Calcium-dependent phosphotriesterase"/>
    <property type="match status" value="1"/>
</dbReference>
<dbReference type="PRINTS" id="PR01790">
    <property type="entry name" value="SMP30FAMILY"/>
</dbReference>
<dbReference type="Gene3D" id="2.120.10.30">
    <property type="entry name" value="TolB, C-terminal domain"/>
    <property type="match status" value="1"/>
</dbReference>
<feature type="binding site" evidence="2">
    <location>
        <position position="225"/>
    </location>
    <ligand>
        <name>a divalent metal cation</name>
        <dbReference type="ChEBI" id="CHEBI:60240"/>
    </ligand>
</feature>
<comment type="caution">
    <text evidence="4">The sequence shown here is derived from an EMBL/GenBank/DDBJ whole genome shotgun (WGS) entry which is preliminary data.</text>
</comment>
<sequence length="299" mass="33743">MYTFKMFFKKICCEGKKRIRTHTSQEEKVYLQHMTTELINDLNFPEGPAFDNNRDIWLVEKEAGNLIYYKNGQYQRIYVGGHPNGIAIDQDGIIWFCDSQQNAIRQYVPIQQQYSTVVDSINGKPLKMPNDLCFDQHGNLLFTCPGDRLDDGSGYLCSLSTDRKLHIIHSGMYYPNGLAFSSDGHTLYIAETGSKWIWSAHWNVDDKKLEKVKQFAYVGGDVGPDGIAFDTENNLYVALYGSQKITVLNTEGLTIDEITLGYPNPTNCALDPSGIQGLIITEANNGQLLQFKTNKKGLL</sequence>
<proteinExistence type="predicted"/>
<evidence type="ECO:0000259" key="3">
    <source>
        <dbReference type="Pfam" id="PF08450"/>
    </source>
</evidence>
<dbReference type="PANTHER" id="PTHR47572:SF5">
    <property type="entry name" value="BLR2277 PROTEIN"/>
    <property type="match status" value="1"/>
</dbReference>
<protein>
    <submittedName>
        <fullName evidence="4">Gluconolactonase</fullName>
    </submittedName>
</protein>
<keyword evidence="5" id="KW-1185">Reference proteome</keyword>
<evidence type="ECO:0000256" key="2">
    <source>
        <dbReference type="PIRSR" id="PIRSR605511-2"/>
    </source>
</evidence>
<gene>
    <name evidence="4" type="ORF">CLV99_0551</name>
</gene>
<organism evidence="4 5">
    <name type="scientific">Sphingobacterium yanglingense</name>
    <dbReference type="NCBI Taxonomy" id="1437280"/>
    <lineage>
        <taxon>Bacteria</taxon>
        <taxon>Pseudomonadati</taxon>
        <taxon>Bacteroidota</taxon>
        <taxon>Sphingobacteriia</taxon>
        <taxon>Sphingobacteriales</taxon>
        <taxon>Sphingobacteriaceae</taxon>
        <taxon>Sphingobacterium</taxon>
    </lineage>
</organism>
<reference evidence="4 5" key="1">
    <citation type="submission" date="2019-03" db="EMBL/GenBank/DDBJ databases">
        <title>Genomic Encyclopedia of Archaeal and Bacterial Type Strains, Phase II (KMG-II): from individual species to whole genera.</title>
        <authorList>
            <person name="Goeker M."/>
        </authorList>
    </citation>
    <scope>NUCLEOTIDE SEQUENCE [LARGE SCALE GENOMIC DNA]</scope>
    <source>
        <strain evidence="4 5">DSM 28353</strain>
    </source>
</reference>
<dbReference type="AlphaFoldDB" id="A0A4V3DE03"/>
<evidence type="ECO:0000256" key="1">
    <source>
        <dbReference type="PIRSR" id="PIRSR605511-1"/>
    </source>
</evidence>
<evidence type="ECO:0000313" key="5">
    <source>
        <dbReference type="Proteomes" id="UP000295292"/>
    </source>
</evidence>